<evidence type="ECO:0000313" key="2">
    <source>
        <dbReference type="EMBL" id="BDV43573.1"/>
    </source>
</evidence>
<organism evidence="2 3">
    <name type="scientific">Geotalea uraniireducens</name>
    <dbReference type="NCBI Taxonomy" id="351604"/>
    <lineage>
        <taxon>Bacteria</taxon>
        <taxon>Pseudomonadati</taxon>
        <taxon>Thermodesulfobacteriota</taxon>
        <taxon>Desulfuromonadia</taxon>
        <taxon>Geobacterales</taxon>
        <taxon>Geobacteraceae</taxon>
        <taxon>Geotalea</taxon>
    </lineage>
</organism>
<name>A0ABM8EMB8_9BACT</name>
<protein>
    <submittedName>
        <fullName evidence="2">Lipoprotein</fullName>
    </submittedName>
</protein>
<keyword evidence="2" id="KW-0449">Lipoprotein</keyword>
<dbReference type="Proteomes" id="UP001317705">
    <property type="component" value="Chromosome"/>
</dbReference>
<keyword evidence="3" id="KW-1185">Reference proteome</keyword>
<dbReference type="RefSeq" id="WP_281999701.1">
    <property type="nucleotide sequence ID" value="NZ_AP027151.1"/>
</dbReference>
<dbReference type="EMBL" id="AP027151">
    <property type="protein sequence ID" value="BDV43573.1"/>
    <property type="molecule type" value="Genomic_DNA"/>
</dbReference>
<proteinExistence type="predicted"/>
<gene>
    <name evidence="2" type="ORF">GURASL_24960</name>
</gene>
<reference evidence="2 3" key="1">
    <citation type="submission" date="2022-12" db="EMBL/GenBank/DDBJ databases">
        <title>Polyphasic characterization of Geotalea uranireducens NIT-SL11 newly isolated from a complex of sewage sludge and microbially reduced graphene oxide.</title>
        <authorList>
            <person name="Xie L."/>
            <person name="Yoshida N."/>
            <person name="Meng L."/>
        </authorList>
    </citation>
    <scope>NUCLEOTIDE SEQUENCE [LARGE SCALE GENOMIC DNA]</scope>
    <source>
        <strain evidence="2 3">NIT-SL11</strain>
    </source>
</reference>
<sequence length="204" mass="22125">MTRHPLGKLAILLCFLALLTNAGCAAYSSQIAMLYDPVTFTKKGSGDLYLVTSAANPATDATAIRWVIGSVTNRDGVKIDDLLSTMPPAGMVQDALSQELRRAGYNIISTTTPPQAPGKMLDVVQVQLTLNQLSSLTDVEAKCRLAIGINVWKKGAMVKKLHYESKTTDYAIKDRELLAGSLLRSTMQEVMTQAVPEIVNILEQ</sequence>
<accession>A0ABM8EMB8</accession>
<feature type="signal peptide" evidence="1">
    <location>
        <begin position="1"/>
        <end position="25"/>
    </location>
</feature>
<keyword evidence="1" id="KW-0732">Signal</keyword>
<evidence type="ECO:0000313" key="3">
    <source>
        <dbReference type="Proteomes" id="UP001317705"/>
    </source>
</evidence>
<evidence type="ECO:0000256" key="1">
    <source>
        <dbReference type="SAM" id="SignalP"/>
    </source>
</evidence>
<feature type="chain" id="PRO_5047282102" evidence="1">
    <location>
        <begin position="26"/>
        <end position="204"/>
    </location>
</feature>